<dbReference type="SUPFAM" id="SSF53850">
    <property type="entry name" value="Periplasmic binding protein-like II"/>
    <property type="match status" value="1"/>
</dbReference>
<feature type="domain" description="Ionotropic glutamate receptor C-terminal" evidence="20">
    <location>
        <begin position="466"/>
        <end position="832"/>
    </location>
</feature>
<evidence type="ECO:0000256" key="17">
    <source>
        <dbReference type="SAM" id="Phobius"/>
    </source>
</evidence>
<feature type="transmembrane region" description="Helical" evidence="17">
    <location>
        <begin position="855"/>
        <end position="877"/>
    </location>
</feature>
<evidence type="ECO:0000256" key="8">
    <source>
        <dbReference type="ARBA" id="ARBA00023065"/>
    </source>
</evidence>
<reference evidence="23" key="1">
    <citation type="submission" date="2025-08" db="UniProtKB">
        <authorList>
            <consortium name="RefSeq"/>
        </authorList>
    </citation>
    <scope>IDENTIFICATION</scope>
    <source>
        <tissue evidence="23">Muscle</tissue>
    </source>
</reference>
<evidence type="ECO:0000256" key="10">
    <source>
        <dbReference type="ARBA" id="ARBA00023170"/>
    </source>
</evidence>
<feature type="transmembrane region" description="Helical" evidence="17">
    <location>
        <begin position="595"/>
        <end position="615"/>
    </location>
</feature>
<accession>A0ABM1SIG2</accession>
<evidence type="ECO:0000256" key="15">
    <source>
        <dbReference type="ARBA" id="ARBA00034100"/>
    </source>
</evidence>
<evidence type="ECO:0000256" key="3">
    <source>
        <dbReference type="ARBA" id="ARBA00022448"/>
    </source>
</evidence>
<keyword evidence="22" id="KW-1185">Reference proteome</keyword>
<keyword evidence="10" id="KW-0675">Receptor</keyword>
<dbReference type="InterPro" id="IPR019594">
    <property type="entry name" value="Glu/Gly-bd"/>
</dbReference>
<keyword evidence="13" id="KW-1071">Ligand-gated ion channel</keyword>
<feature type="chain" id="PRO_5046025029" evidence="18">
    <location>
        <begin position="21"/>
        <end position="1007"/>
    </location>
</feature>
<dbReference type="Gene3D" id="3.40.190.10">
    <property type="entry name" value="Periplasmic binding protein-like II"/>
    <property type="match status" value="2"/>
</dbReference>
<dbReference type="SMART" id="SM00079">
    <property type="entry name" value="PBPe"/>
    <property type="match status" value="1"/>
</dbReference>
<organism evidence="22 23">
    <name type="scientific">Limulus polyphemus</name>
    <name type="common">Atlantic horseshoe crab</name>
    <dbReference type="NCBI Taxonomy" id="6850"/>
    <lineage>
        <taxon>Eukaryota</taxon>
        <taxon>Metazoa</taxon>
        <taxon>Ecdysozoa</taxon>
        <taxon>Arthropoda</taxon>
        <taxon>Chelicerata</taxon>
        <taxon>Merostomata</taxon>
        <taxon>Xiphosura</taxon>
        <taxon>Limulidae</taxon>
        <taxon>Limulus</taxon>
    </lineage>
</organism>
<evidence type="ECO:0000313" key="23">
    <source>
        <dbReference type="RefSeq" id="XP_022243417.1"/>
    </source>
</evidence>
<protein>
    <submittedName>
        <fullName evidence="23">Glutamate receptor ionotropic, NMDA 2B-like isoform X1</fullName>
    </submittedName>
</protein>
<keyword evidence="9 17" id="KW-0472">Membrane</keyword>
<evidence type="ECO:0000256" key="18">
    <source>
        <dbReference type="SAM" id="SignalP"/>
    </source>
</evidence>
<keyword evidence="7" id="KW-0770">Synapse</keyword>
<keyword evidence="16" id="KW-0175">Coiled coil</keyword>
<keyword evidence="14" id="KW-0407">Ion channel</keyword>
<keyword evidence="11" id="KW-0325">Glycoprotein</keyword>
<dbReference type="Gene3D" id="3.40.50.2300">
    <property type="match status" value="2"/>
</dbReference>
<dbReference type="Proteomes" id="UP000694941">
    <property type="component" value="Unplaced"/>
</dbReference>
<evidence type="ECO:0000256" key="2">
    <source>
        <dbReference type="ARBA" id="ARBA00008685"/>
    </source>
</evidence>
<dbReference type="InterPro" id="IPR015683">
    <property type="entry name" value="Ionotropic_Glu_rcpt"/>
</dbReference>
<name>A0ABM1SIG2_LIMPO</name>
<dbReference type="InterPro" id="IPR001508">
    <property type="entry name" value="Iono_Glu_rcpt_met"/>
</dbReference>
<keyword evidence="4" id="KW-1003">Cell membrane</keyword>
<dbReference type="InterPro" id="IPR001828">
    <property type="entry name" value="ANF_lig-bd_rcpt"/>
</dbReference>
<evidence type="ECO:0000256" key="5">
    <source>
        <dbReference type="ARBA" id="ARBA00022692"/>
    </source>
</evidence>
<dbReference type="GeneID" id="106460513"/>
<evidence type="ECO:0000256" key="9">
    <source>
        <dbReference type="ARBA" id="ARBA00023136"/>
    </source>
</evidence>
<evidence type="ECO:0000256" key="4">
    <source>
        <dbReference type="ARBA" id="ARBA00022475"/>
    </source>
</evidence>
<keyword evidence="5 17" id="KW-0812">Transmembrane</keyword>
<feature type="coiled-coil region" evidence="16">
    <location>
        <begin position="931"/>
        <end position="958"/>
    </location>
</feature>
<dbReference type="SUPFAM" id="SSF53822">
    <property type="entry name" value="Periplasmic binding protein-like I"/>
    <property type="match status" value="1"/>
</dbReference>
<evidence type="ECO:0000256" key="16">
    <source>
        <dbReference type="SAM" id="Coils"/>
    </source>
</evidence>
<keyword evidence="8" id="KW-0406">Ion transport</keyword>
<dbReference type="PANTHER" id="PTHR18966">
    <property type="entry name" value="IONOTROPIC GLUTAMATE RECEPTOR"/>
    <property type="match status" value="1"/>
</dbReference>
<dbReference type="RefSeq" id="XP_022243417.1">
    <property type="nucleotide sequence ID" value="XM_022387709.1"/>
</dbReference>
<keyword evidence="18" id="KW-0732">Signal</keyword>
<sequence length="1007" mass="114713">MKVLLMYQVFLLYGVLTAFSSRQVVEPTIDSSKVQITFGVIFPKTLLLTVTRSYDKKLRESVEAFTLSKYVKYKFKNFYEITSPPRADLSLNPSPTDILQILCNSVVKENTIAILYFTNSEIFGSNTASVQYLLQLTAYMGIPVIAWNADNIGVQQHVSGSRILQLAPSMEHQAAAILSILRRYLWHQFSIVTTLIGGHDDFVRAVRDLVLESTDFTFNILDIFVLKGKTREEIRTELELLKNGDTRVILLYVTKEEGIDIMGAANDLGITGKNYIWIATQLSVGSGTVHSAPSEFPLGMLAIHFNASTNKLEDEIERAVSIFFHGLELYVNDHYNHNEILSHNLQCNGSGDTSWNRGDLFFRYLRNVSIQTRQGQSDIHFNTDGTLKHVQLEVLNLNRRNIWEKVGSWTENELEIKDIVWPGDSPVPPPGVPEKFNLKITFMEEPPYLNIFPMDNETRECKASRSVRCRVVSESELIGVNMSEAIQDPKYFKCCSGFCIDLLQNFAADLGFTYDLFRVTDGTWGVLDNGSWNGLIAEILLGKADVVVTSIKINSERQTAVDFTVPFLETGITIAVAKRTGIISPKAFLEPFDTVSWLLILLVSIQLAAFFIFVFEWMSPSGYDMKGVPPRDYKFSLFRTYWLVWAILFGASVNVDCPRGYTAKFMSSVWAMFAVVFLALYTANLAAFMITREEFYDLSGIEDKRLKNPWLTDPPFRFGTIPHGNTEAVLEDNKPEMHKYMKNFNRSSVNQGVKAVKKGELDAFIYDATVLEYLAGQDNECRLLTVGSWYATTGYGFALPKKSKYLSMFNKWMIHYRENGELERLQRFWLQGACKPTKNKRNATNPLDINQFMSAFLLLGCGVLFTVVLLGMEHLYFKYIRKHLAKTDTGGCFALVSLSMGKSLSFRGAVFEAQDMLKHHRCRDPVCDTQLWKVRHELDMARLKLRQLEKKLNRESSSDEFLVPRSMTRSHICISEPYLLPPSHSYYCSNYYDNLENMEITELETVL</sequence>
<dbReference type="Pfam" id="PF00060">
    <property type="entry name" value="Lig_chan"/>
    <property type="match status" value="1"/>
</dbReference>
<evidence type="ECO:0000259" key="21">
    <source>
        <dbReference type="SMART" id="SM00918"/>
    </source>
</evidence>
<feature type="domain" description="Solute-binding protein family 3/N-terminal" evidence="19">
    <location>
        <begin position="491"/>
        <end position="833"/>
    </location>
</feature>
<evidence type="ECO:0000259" key="20">
    <source>
        <dbReference type="SMART" id="SM00079"/>
    </source>
</evidence>
<evidence type="ECO:0000256" key="12">
    <source>
        <dbReference type="ARBA" id="ARBA00023257"/>
    </source>
</evidence>
<dbReference type="PRINTS" id="PR00177">
    <property type="entry name" value="NMDARECEPTOR"/>
</dbReference>
<dbReference type="SMART" id="SM00062">
    <property type="entry name" value="PBPb"/>
    <property type="match status" value="1"/>
</dbReference>
<proteinExistence type="inferred from homology"/>
<dbReference type="InterPro" id="IPR001320">
    <property type="entry name" value="Iontro_rcpt_C"/>
</dbReference>
<feature type="signal peptide" evidence="18">
    <location>
        <begin position="1"/>
        <end position="20"/>
    </location>
</feature>
<evidence type="ECO:0000259" key="19">
    <source>
        <dbReference type="SMART" id="SM00062"/>
    </source>
</evidence>
<dbReference type="Pfam" id="PF01094">
    <property type="entry name" value="ANF_receptor"/>
    <property type="match status" value="1"/>
</dbReference>
<feature type="domain" description="Ionotropic glutamate receptor L-glutamate and glycine-binding" evidence="21">
    <location>
        <begin position="479"/>
        <end position="541"/>
    </location>
</feature>
<dbReference type="InterPro" id="IPR001638">
    <property type="entry name" value="Solute-binding_3/MltF_N"/>
</dbReference>
<evidence type="ECO:0000256" key="7">
    <source>
        <dbReference type="ARBA" id="ARBA00023018"/>
    </source>
</evidence>
<evidence type="ECO:0000256" key="11">
    <source>
        <dbReference type="ARBA" id="ARBA00023180"/>
    </source>
</evidence>
<evidence type="ECO:0000256" key="6">
    <source>
        <dbReference type="ARBA" id="ARBA00022989"/>
    </source>
</evidence>
<dbReference type="Pfam" id="PF10613">
    <property type="entry name" value="Lig_chan-Glu_bd"/>
    <property type="match status" value="1"/>
</dbReference>
<comment type="subcellular location">
    <subcellularLocation>
        <location evidence="1">Cell membrane</location>
        <topology evidence="1">Multi-pass membrane protein</topology>
    </subcellularLocation>
    <subcellularLocation>
        <location evidence="15">Postsynaptic cell membrane</location>
    </subcellularLocation>
</comment>
<evidence type="ECO:0000313" key="22">
    <source>
        <dbReference type="Proteomes" id="UP000694941"/>
    </source>
</evidence>
<feature type="transmembrane region" description="Helical" evidence="17">
    <location>
        <begin position="667"/>
        <end position="690"/>
    </location>
</feature>
<keyword evidence="3" id="KW-0813">Transport</keyword>
<feature type="transmembrane region" description="Helical" evidence="17">
    <location>
        <begin position="636"/>
        <end position="655"/>
    </location>
</feature>
<dbReference type="SMART" id="SM00918">
    <property type="entry name" value="Lig_chan-Glu_bd"/>
    <property type="match status" value="1"/>
</dbReference>
<keyword evidence="12" id="KW-0628">Postsynaptic cell membrane</keyword>
<evidence type="ECO:0000256" key="13">
    <source>
        <dbReference type="ARBA" id="ARBA00023286"/>
    </source>
</evidence>
<evidence type="ECO:0000256" key="1">
    <source>
        <dbReference type="ARBA" id="ARBA00004651"/>
    </source>
</evidence>
<evidence type="ECO:0000256" key="14">
    <source>
        <dbReference type="ARBA" id="ARBA00023303"/>
    </source>
</evidence>
<dbReference type="InterPro" id="IPR028082">
    <property type="entry name" value="Peripla_BP_I"/>
</dbReference>
<comment type="similarity">
    <text evidence="2">Belongs to the glutamate-gated ion channel (TC 1.A.10.1) family.</text>
</comment>
<gene>
    <name evidence="23" type="primary">LOC106460513</name>
</gene>
<keyword evidence="6 17" id="KW-1133">Transmembrane helix</keyword>